<evidence type="ECO:0000313" key="1">
    <source>
        <dbReference type="EMBL" id="KAI9394858.1"/>
    </source>
</evidence>
<protein>
    <submittedName>
        <fullName evidence="1">Uncharacterized protein</fullName>
    </submittedName>
</protein>
<keyword evidence="2" id="KW-1185">Reference proteome</keyword>
<sequence>MIVYSYEYIGDASLVSIELHIAHGSLMVMVNRRSECQAPQLMSKRRQHHSISSWGSA</sequence>
<dbReference type="Proteomes" id="UP000006729">
    <property type="component" value="Chromosome 5"/>
</dbReference>
<organism evidence="1 2">
    <name type="scientific">Populus trichocarpa</name>
    <name type="common">Western balsam poplar</name>
    <name type="synonym">Populus balsamifera subsp. trichocarpa</name>
    <dbReference type="NCBI Taxonomy" id="3694"/>
    <lineage>
        <taxon>Eukaryota</taxon>
        <taxon>Viridiplantae</taxon>
        <taxon>Streptophyta</taxon>
        <taxon>Embryophyta</taxon>
        <taxon>Tracheophyta</taxon>
        <taxon>Spermatophyta</taxon>
        <taxon>Magnoliopsida</taxon>
        <taxon>eudicotyledons</taxon>
        <taxon>Gunneridae</taxon>
        <taxon>Pentapetalae</taxon>
        <taxon>rosids</taxon>
        <taxon>fabids</taxon>
        <taxon>Malpighiales</taxon>
        <taxon>Salicaceae</taxon>
        <taxon>Saliceae</taxon>
        <taxon>Populus</taxon>
    </lineage>
</organism>
<reference evidence="1 2" key="1">
    <citation type="journal article" date="2006" name="Science">
        <title>The genome of black cottonwood, Populus trichocarpa (Torr. &amp; Gray).</title>
        <authorList>
            <person name="Tuskan G.A."/>
            <person name="Difazio S."/>
            <person name="Jansson S."/>
            <person name="Bohlmann J."/>
            <person name="Grigoriev I."/>
            <person name="Hellsten U."/>
            <person name="Putnam N."/>
            <person name="Ralph S."/>
            <person name="Rombauts S."/>
            <person name="Salamov A."/>
            <person name="Schein J."/>
            <person name="Sterck L."/>
            <person name="Aerts A."/>
            <person name="Bhalerao R.R."/>
            <person name="Bhalerao R.P."/>
            <person name="Blaudez D."/>
            <person name="Boerjan W."/>
            <person name="Brun A."/>
            <person name="Brunner A."/>
            <person name="Busov V."/>
            <person name="Campbell M."/>
            <person name="Carlson J."/>
            <person name="Chalot M."/>
            <person name="Chapman J."/>
            <person name="Chen G.L."/>
            <person name="Cooper D."/>
            <person name="Coutinho P.M."/>
            <person name="Couturier J."/>
            <person name="Covert S."/>
            <person name="Cronk Q."/>
            <person name="Cunningham R."/>
            <person name="Davis J."/>
            <person name="Degroeve S."/>
            <person name="Dejardin A."/>
            <person name="Depamphilis C."/>
            <person name="Detter J."/>
            <person name="Dirks B."/>
            <person name="Dubchak I."/>
            <person name="Duplessis S."/>
            <person name="Ehlting J."/>
            <person name="Ellis B."/>
            <person name="Gendler K."/>
            <person name="Goodstein D."/>
            <person name="Gribskov M."/>
            <person name="Grimwood J."/>
            <person name="Groover A."/>
            <person name="Gunter L."/>
            <person name="Hamberger B."/>
            <person name="Heinze B."/>
            <person name="Helariutta Y."/>
            <person name="Henrissat B."/>
            <person name="Holligan D."/>
            <person name="Holt R."/>
            <person name="Huang W."/>
            <person name="Islam-Faridi N."/>
            <person name="Jones S."/>
            <person name="Jones-Rhoades M."/>
            <person name="Jorgensen R."/>
            <person name="Joshi C."/>
            <person name="Kangasjarvi J."/>
            <person name="Karlsson J."/>
            <person name="Kelleher C."/>
            <person name="Kirkpatrick R."/>
            <person name="Kirst M."/>
            <person name="Kohler A."/>
            <person name="Kalluri U."/>
            <person name="Larimer F."/>
            <person name="Leebens-Mack J."/>
            <person name="Leple J.C."/>
            <person name="Locascio P."/>
            <person name="Lou Y."/>
            <person name="Lucas S."/>
            <person name="Martin F."/>
            <person name="Montanini B."/>
            <person name="Napoli C."/>
            <person name="Nelson D.R."/>
            <person name="Nelson C."/>
            <person name="Nieminen K."/>
            <person name="Nilsson O."/>
            <person name="Pereda V."/>
            <person name="Peter G."/>
            <person name="Philippe R."/>
            <person name="Pilate G."/>
            <person name="Poliakov A."/>
            <person name="Razumovskaya J."/>
            <person name="Richardson P."/>
            <person name="Rinaldi C."/>
            <person name="Ritland K."/>
            <person name="Rouze P."/>
            <person name="Ryaboy D."/>
            <person name="Schmutz J."/>
            <person name="Schrader J."/>
            <person name="Segerman B."/>
            <person name="Shin H."/>
            <person name="Siddiqui A."/>
            <person name="Sterky F."/>
            <person name="Terry A."/>
            <person name="Tsai C.J."/>
            <person name="Uberbacher E."/>
            <person name="Unneberg P."/>
            <person name="Vahala J."/>
            <person name="Wall K."/>
            <person name="Wessler S."/>
            <person name="Yang G."/>
            <person name="Yin T."/>
            <person name="Douglas C."/>
            <person name="Marra M."/>
            <person name="Sandberg G."/>
            <person name="Van de Peer Y."/>
            <person name="Rokhsar D."/>
        </authorList>
    </citation>
    <scope>NUCLEOTIDE SEQUENCE [LARGE SCALE GENOMIC DNA]</scope>
    <source>
        <strain evidence="2">cv. Nisqually</strain>
    </source>
</reference>
<dbReference type="EMBL" id="CM009294">
    <property type="protein sequence ID" value="KAI9394858.1"/>
    <property type="molecule type" value="Genomic_DNA"/>
</dbReference>
<accession>A0ACC0SZY3</accession>
<proteinExistence type="predicted"/>
<evidence type="ECO:0000313" key="2">
    <source>
        <dbReference type="Proteomes" id="UP000006729"/>
    </source>
</evidence>
<gene>
    <name evidence="1" type="ORF">POPTR_005G149001v4</name>
</gene>
<name>A0ACC0SZY3_POPTR</name>
<comment type="caution">
    <text evidence="1">The sequence shown here is derived from an EMBL/GenBank/DDBJ whole genome shotgun (WGS) entry which is preliminary data.</text>
</comment>